<evidence type="ECO:0000313" key="2">
    <source>
        <dbReference type="Proteomes" id="UP000054477"/>
    </source>
</evidence>
<evidence type="ECO:0000313" key="1">
    <source>
        <dbReference type="EMBL" id="KIJ94151.1"/>
    </source>
</evidence>
<dbReference type="EMBL" id="KN838807">
    <property type="protein sequence ID" value="KIJ94151.1"/>
    <property type="molecule type" value="Genomic_DNA"/>
</dbReference>
<sequence length="89" mass="10520">FKKIREGATTFVSQEKSPKKEGIYPKREIFTNRLQKTTKVSHKLQRLDIDYKCLLFETTQICSVRFFSLPVCSVCFLRLQKFVVHFSDI</sequence>
<protein>
    <submittedName>
        <fullName evidence="1">Uncharacterized protein</fullName>
    </submittedName>
</protein>
<dbReference type="Proteomes" id="UP000054477">
    <property type="component" value="Unassembled WGS sequence"/>
</dbReference>
<dbReference type="AlphaFoldDB" id="A0A0C9X921"/>
<accession>A0A0C9X921</accession>
<keyword evidence="2" id="KW-1185">Reference proteome</keyword>
<feature type="non-terminal residue" evidence="1">
    <location>
        <position position="89"/>
    </location>
</feature>
<dbReference type="HOGENOM" id="CLU_145554_0_0_1"/>
<organism evidence="1 2">
    <name type="scientific">Laccaria amethystina LaAM-08-1</name>
    <dbReference type="NCBI Taxonomy" id="1095629"/>
    <lineage>
        <taxon>Eukaryota</taxon>
        <taxon>Fungi</taxon>
        <taxon>Dikarya</taxon>
        <taxon>Basidiomycota</taxon>
        <taxon>Agaricomycotina</taxon>
        <taxon>Agaricomycetes</taxon>
        <taxon>Agaricomycetidae</taxon>
        <taxon>Agaricales</taxon>
        <taxon>Agaricineae</taxon>
        <taxon>Hydnangiaceae</taxon>
        <taxon>Laccaria</taxon>
    </lineage>
</organism>
<gene>
    <name evidence="1" type="ORF">K443DRAFT_110932</name>
</gene>
<reference evidence="2" key="2">
    <citation type="submission" date="2015-01" db="EMBL/GenBank/DDBJ databases">
        <title>Evolutionary Origins and Diversification of the Mycorrhizal Mutualists.</title>
        <authorList>
            <consortium name="DOE Joint Genome Institute"/>
            <consortium name="Mycorrhizal Genomics Consortium"/>
            <person name="Kohler A."/>
            <person name="Kuo A."/>
            <person name="Nagy L.G."/>
            <person name="Floudas D."/>
            <person name="Copeland A."/>
            <person name="Barry K.W."/>
            <person name="Cichocki N."/>
            <person name="Veneault-Fourrey C."/>
            <person name="LaButti K."/>
            <person name="Lindquist E.A."/>
            <person name="Lipzen A."/>
            <person name="Lundell T."/>
            <person name="Morin E."/>
            <person name="Murat C."/>
            <person name="Riley R."/>
            <person name="Ohm R."/>
            <person name="Sun H."/>
            <person name="Tunlid A."/>
            <person name="Henrissat B."/>
            <person name="Grigoriev I.V."/>
            <person name="Hibbett D.S."/>
            <person name="Martin F."/>
        </authorList>
    </citation>
    <scope>NUCLEOTIDE SEQUENCE [LARGE SCALE GENOMIC DNA]</scope>
    <source>
        <strain evidence="2">LaAM-08-1</strain>
    </source>
</reference>
<proteinExistence type="predicted"/>
<name>A0A0C9X921_9AGAR</name>
<reference evidence="1 2" key="1">
    <citation type="submission" date="2014-04" db="EMBL/GenBank/DDBJ databases">
        <authorList>
            <consortium name="DOE Joint Genome Institute"/>
            <person name="Kuo A."/>
            <person name="Kohler A."/>
            <person name="Nagy L.G."/>
            <person name="Floudas D."/>
            <person name="Copeland A."/>
            <person name="Barry K.W."/>
            <person name="Cichocki N."/>
            <person name="Veneault-Fourrey C."/>
            <person name="LaButti K."/>
            <person name="Lindquist E.A."/>
            <person name="Lipzen A."/>
            <person name="Lundell T."/>
            <person name="Morin E."/>
            <person name="Murat C."/>
            <person name="Sun H."/>
            <person name="Tunlid A."/>
            <person name="Henrissat B."/>
            <person name="Grigoriev I.V."/>
            <person name="Hibbett D.S."/>
            <person name="Martin F."/>
            <person name="Nordberg H.P."/>
            <person name="Cantor M.N."/>
            <person name="Hua S.X."/>
        </authorList>
    </citation>
    <scope>NUCLEOTIDE SEQUENCE [LARGE SCALE GENOMIC DNA]</scope>
    <source>
        <strain evidence="1 2">LaAM-08-1</strain>
    </source>
</reference>